<gene>
    <name evidence="1" type="ORF">D9619_004682</name>
</gene>
<dbReference type="AlphaFoldDB" id="A0A8H5F7N9"/>
<organism evidence="1 2">
    <name type="scientific">Psilocybe cf. subviscida</name>
    <dbReference type="NCBI Taxonomy" id="2480587"/>
    <lineage>
        <taxon>Eukaryota</taxon>
        <taxon>Fungi</taxon>
        <taxon>Dikarya</taxon>
        <taxon>Basidiomycota</taxon>
        <taxon>Agaricomycotina</taxon>
        <taxon>Agaricomycetes</taxon>
        <taxon>Agaricomycetidae</taxon>
        <taxon>Agaricales</taxon>
        <taxon>Agaricineae</taxon>
        <taxon>Strophariaceae</taxon>
        <taxon>Psilocybe</taxon>
    </lineage>
</organism>
<dbReference type="OrthoDB" id="3038309at2759"/>
<keyword evidence="2" id="KW-1185">Reference proteome</keyword>
<accession>A0A8H5F7N9</accession>
<proteinExistence type="predicted"/>
<dbReference type="SUPFAM" id="SSF48452">
    <property type="entry name" value="TPR-like"/>
    <property type="match status" value="1"/>
</dbReference>
<dbReference type="Proteomes" id="UP000567179">
    <property type="component" value="Unassembled WGS sequence"/>
</dbReference>
<dbReference type="Gene3D" id="1.25.40.10">
    <property type="entry name" value="Tetratricopeptide repeat domain"/>
    <property type="match status" value="1"/>
</dbReference>
<comment type="caution">
    <text evidence="1">The sequence shown here is derived from an EMBL/GenBank/DDBJ whole genome shotgun (WGS) entry which is preliminary data.</text>
</comment>
<protein>
    <submittedName>
        <fullName evidence="1">Uncharacterized protein</fullName>
    </submittedName>
</protein>
<dbReference type="EMBL" id="JAACJJ010000014">
    <property type="protein sequence ID" value="KAF5326744.1"/>
    <property type="molecule type" value="Genomic_DNA"/>
</dbReference>
<dbReference type="InterPro" id="IPR011990">
    <property type="entry name" value="TPR-like_helical_dom_sf"/>
</dbReference>
<evidence type="ECO:0000313" key="1">
    <source>
        <dbReference type="EMBL" id="KAF5326744.1"/>
    </source>
</evidence>
<reference evidence="1 2" key="1">
    <citation type="journal article" date="2020" name="ISME J.">
        <title>Uncovering the hidden diversity of litter-decomposition mechanisms in mushroom-forming fungi.</title>
        <authorList>
            <person name="Floudas D."/>
            <person name="Bentzer J."/>
            <person name="Ahren D."/>
            <person name="Johansson T."/>
            <person name="Persson P."/>
            <person name="Tunlid A."/>
        </authorList>
    </citation>
    <scope>NUCLEOTIDE SEQUENCE [LARGE SCALE GENOMIC DNA]</scope>
    <source>
        <strain evidence="1 2">CBS 101986</strain>
    </source>
</reference>
<evidence type="ECO:0000313" key="2">
    <source>
        <dbReference type="Proteomes" id="UP000567179"/>
    </source>
</evidence>
<sequence length="556" mass="62243">MARMYLYYQIKSITKWFIKKAFASYLDNFGTQSAQESILKDTLCNTNGYSPVLQPVFGADWVSLHRHTVILALQIRNSLEENDKQFPIPAIIQHVAFRLPSLSTLLHHLDMTEEAGAIVNWAITVYKAIQFASPSAISPRLIYCLYSLSILCDTTGDKNGAYLAMDEALAVSKHLQATTWNAEVPVAVRVQYSEIMTGYASILARQKGDYTAAHYIAISAVKNMEDILDIPTSCSFHEVVDGYVQPTPSFLRHLGDKSRDSQQPIFVYAQALRVRAYFYGSENVIAGSLGDTLRAMIIFQHIRTTHGSVALPQLADTLYDIISHPNKSLLSSKQLLVYADASISIYHQRMKDNSTTFKCLLGALQIRAEILHNLGRDDEILETWRDYVNVAQTVLEGDEFANALLTVATNLRKLKMFSQSASIQTRSGPRVFEIMHHASMHAQAKWHFNLFLDFFSAGRFAEAVRAAGRSVEKYRELERTDPGAWLASLARGLSALALCLSFTGDHSNALLNCTEAIEIFKQHPDQARVEKMYRRACEISALVSGGKRRKSTIGLK</sequence>
<name>A0A8H5F7N9_9AGAR</name>